<evidence type="ECO:0000256" key="1">
    <source>
        <dbReference type="SAM" id="MobiDB-lite"/>
    </source>
</evidence>
<comment type="caution">
    <text evidence="4">The sequence shown here is derived from an EMBL/GenBank/DDBJ whole genome shotgun (WGS) entry which is preliminary data.</text>
</comment>
<evidence type="ECO:0000256" key="3">
    <source>
        <dbReference type="SAM" id="SignalP"/>
    </source>
</evidence>
<feature type="chain" id="PRO_5035259357" description="Meckelin" evidence="3">
    <location>
        <begin position="17"/>
        <end position="1099"/>
    </location>
</feature>
<dbReference type="Pfam" id="PF09773">
    <property type="entry name" value="Meckelin"/>
    <property type="match status" value="1"/>
</dbReference>
<feature type="region of interest" description="Disordered" evidence="1">
    <location>
        <begin position="904"/>
        <end position="923"/>
    </location>
</feature>
<dbReference type="GO" id="GO:0060271">
    <property type="term" value="P:cilium assembly"/>
    <property type="evidence" value="ECO:0007669"/>
    <property type="project" value="InterPro"/>
</dbReference>
<feature type="transmembrane region" description="Helical" evidence="2">
    <location>
        <begin position="628"/>
        <end position="650"/>
    </location>
</feature>
<evidence type="ECO:0000313" key="4">
    <source>
        <dbReference type="EMBL" id="CAH0364502.1"/>
    </source>
</evidence>
<keyword evidence="3" id="KW-0732">Signal</keyword>
<keyword evidence="5" id="KW-1185">Reference proteome</keyword>
<keyword evidence="2" id="KW-0472">Membrane</keyword>
<name>A0A8J2SF37_9STRA</name>
<keyword evidence="2" id="KW-0812">Transmembrane</keyword>
<organism evidence="4 5">
    <name type="scientific">Pelagomonas calceolata</name>
    <dbReference type="NCBI Taxonomy" id="35677"/>
    <lineage>
        <taxon>Eukaryota</taxon>
        <taxon>Sar</taxon>
        <taxon>Stramenopiles</taxon>
        <taxon>Ochrophyta</taxon>
        <taxon>Pelagophyceae</taxon>
        <taxon>Pelagomonadales</taxon>
        <taxon>Pelagomonadaceae</taxon>
        <taxon>Pelagomonas</taxon>
    </lineage>
</organism>
<proteinExistence type="predicted"/>
<dbReference type="GO" id="GO:0036038">
    <property type="term" value="C:MKS complex"/>
    <property type="evidence" value="ECO:0007669"/>
    <property type="project" value="InterPro"/>
</dbReference>
<dbReference type="Proteomes" id="UP000789595">
    <property type="component" value="Unassembled WGS sequence"/>
</dbReference>
<reference evidence="4" key="1">
    <citation type="submission" date="2021-11" db="EMBL/GenBank/DDBJ databases">
        <authorList>
            <consortium name="Genoscope - CEA"/>
            <person name="William W."/>
        </authorList>
    </citation>
    <scope>NUCLEOTIDE SEQUENCE</scope>
</reference>
<keyword evidence="2" id="KW-1133">Transmembrane helix</keyword>
<accession>A0A8J2SF37</accession>
<evidence type="ECO:0000313" key="5">
    <source>
        <dbReference type="Proteomes" id="UP000789595"/>
    </source>
</evidence>
<dbReference type="EMBL" id="CAKKNE010000001">
    <property type="protein sequence ID" value="CAH0364502.1"/>
    <property type="molecule type" value="Genomic_DNA"/>
</dbReference>
<feature type="signal peptide" evidence="3">
    <location>
        <begin position="1"/>
        <end position="16"/>
    </location>
</feature>
<protein>
    <recommendedName>
        <fullName evidence="6">Meckelin</fullName>
    </recommendedName>
</protein>
<sequence>MPRLLTLGALAAAAAADDAPVFASPVAGLCQTNEYYSSLTLSCQLCAPTTPDLAVGIDFDGLGNARACQCAAGTISSYAPCAGRGGYDEVTGDCAGLVCTACPAASTRDRSACAACNATQGYSTDTNECTCQANEILVEMEGTNGTFAKTCVACAPGTFAVWIDETKGGAFFEGDPYACRRCPDAKMNADCTACAEGYTLVGDAAMGPQSCVKTAHVTEAEEAFGTITEATSVKVLNLQTGDPHPREKSKDSSDGIVDLSDVGVMRHLYLNASVRCLYHDGTSDADKACQSLANLCVVASYRLEHPACKAFWDDETGLRELRDPLHELGSRVHVPWLFYEGSGEDVRGDRGLKEGFAFSASTRNRMHRLELRAATYTLNGTFLGTRPFSSDLFYCETRAPRTVFGGGPNSDTQWTRFGRSTWTHFHCDLRTLLGREQLFYDLYLVDPDAGCGNEDCLYPIPILHKDLINGNHYPNKNGKTAQGRDDIFVRRFSFFNTFLGEGTEPTNHIQYLDDIILHVESSDKKLAHINTPILELRYRTRRVDAITPHHSKLREAHIDVKIEYSAPNTELFDNEMALSITFFVISVLLMVYAYRVWSGNAYYEIQGVPQDENVCLYYLKVWLLYARLCVHLFFPLVFAVTSYILIFFKLQEDIFMLLPRENREDGMGFNYYPVRTVIITMWAFQTGVVAKLVLDQCSVDIFFVDWERARASSTRHRAPVSVWRTLFVANEWNELQTARKTNINFVLLCMAFVLVGYKLENVACSWPGFYLADGHHNIALRFANTTWWFFMLAGGQYAWNYFFWERYISEPKAQQFLDLTTVAKVSVFVLDAEYHGWYLHGDAPFSHSDDTMNQLTQHLINESMSESIGRGLEIDHPDLQTFQMWLTPAFRNAWHSVNTGKPLPVKKDEPVSEEPIDGAPQSKKGIEAPRFLQALFGQKGSSWLNPEEQPQQVRVQRAKRTATTEQVGAFLRTFLGHGYAETFDLDWDLRIPSIWERLVFHPPPLNERTQGTKGKVIFQPDKPWFGGDDGWTCVTFLGHDYELLMHEILTFAVADIWFRNTWLSILCTFLMHHLVRIVREILGESNLSERTLVDQRFLI</sequence>
<dbReference type="PANTHER" id="PTHR21274">
    <property type="entry name" value="MECKELIN"/>
    <property type="match status" value="1"/>
</dbReference>
<gene>
    <name evidence="4" type="ORF">PECAL_1P08680</name>
</gene>
<evidence type="ECO:0000256" key="2">
    <source>
        <dbReference type="SAM" id="Phobius"/>
    </source>
</evidence>
<feature type="transmembrane region" description="Helical" evidence="2">
    <location>
        <begin position="576"/>
        <end position="594"/>
    </location>
</feature>
<dbReference type="InterPro" id="IPR019170">
    <property type="entry name" value="Meckelin"/>
</dbReference>
<evidence type="ECO:0008006" key="6">
    <source>
        <dbReference type="Google" id="ProtNLM"/>
    </source>
</evidence>
<dbReference type="PANTHER" id="PTHR21274:SF0">
    <property type="entry name" value="MECKELIN"/>
    <property type="match status" value="1"/>
</dbReference>
<dbReference type="AlphaFoldDB" id="A0A8J2SF37"/>
<dbReference type="OrthoDB" id="419138at2759"/>